<dbReference type="InterPro" id="IPR004090">
    <property type="entry name" value="Chemotax_Me-accpt_rcpt"/>
</dbReference>
<keyword evidence="5" id="KW-1133">Transmembrane helix</keyword>
<keyword evidence="8" id="KW-1185">Reference proteome</keyword>
<sequence>MSTVDVKPPLLITALAIIGSLIVTSFVPWPWLQLCIQSLLFISLSWFYINYFRRALTSADESEEADVSTDHLAENSGKNAIATAELSFAITRFKTVLADIVERLEESVDNSSRVSERAQGIETFSSEVAVAAEQTKQISREGREKIKQLTREIDLVVSDSRESAEAVKGLQKKASDIRKVTQVIDSIAEQTNLLALNASIESARAGEHGRGFAVVADEVRTLAGRTSDATVEVSNLVEAIHTETTAAVKNIEHLSKHIEQQSETTAGIVEQLASIVEQAETVEQQLQKITALMGENAHDLSRNGELLHSVNSDLSEQYQQLDDVSDQAGQLEMQSEQLFAHLVENDADAEHRVIYKAATDAAQQIEQRLEQALEQGELNSSELFSRHYEPVPGTEPVKYKAAYTEFFDNVLPAIQEPILKRHEHIVYAITTDPNGYVARHNDAFNKPLTGDPKQDLVGNRSRRLFNDKTGARCGAHTQALLLQTYKRDTGEVMHDLSVPVYVNGKHWGGFRIGYKPL</sequence>
<name>A0A432YYB2_9GAMM</name>
<dbReference type="GO" id="GO:0004888">
    <property type="term" value="F:transmembrane signaling receptor activity"/>
    <property type="evidence" value="ECO:0007669"/>
    <property type="project" value="InterPro"/>
</dbReference>
<comment type="similarity">
    <text evidence="3">Belongs to the methyl-accepting chemotaxis (MCP) protein family.</text>
</comment>
<evidence type="ECO:0000256" key="1">
    <source>
        <dbReference type="ARBA" id="ARBA00004370"/>
    </source>
</evidence>
<gene>
    <name evidence="7" type="ORF">CWI78_09095</name>
</gene>
<accession>A0A432YYB2</accession>
<dbReference type="PANTHER" id="PTHR32089">
    <property type="entry name" value="METHYL-ACCEPTING CHEMOTAXIS PROTEIN MCPB"/>
    <property type="match status" value="1"/>
</dbReference>
<evidence type="ECO:0000256" key="4">
    <source>
        <dbReference type="PROSITE-ProRule" id="PRU00284"/>
    </source>
</evidence>
<organism evidence="7 8">
    <name type="scientific">Idiomarina ramblicola</name>
    <dbReference type="NCBI Taxonomy" id="263724"/>
    <lineage>
        <taxon>Bacteria</taxon>
        <taxon>Pseudomonadati</taxon>
        <taxon>Pseudomonadota</taxon>
        <taxon>Gammaproteobacteria</taxon>
        <taxon>Alteromonadales</taxon>
        <taxon>Idiomarinaceae</taxon>
        <taxon>Idiomarina</taxon>
    </lineage>
</organism>
<evidence type="ECO:0000313" key="7">
    <source>
        <dbReference type="EMBL" id="RUO68365.1"/>
    </source>
</evidence>
<dbReference type="CDD" id="cd11386">
    <property type="entry name" value="MCP_signal"/>
    <property type="match status" value="1"/>
</dbReference>
<dbReference type="Pfam" id="PF00015">
    <property type="entry name" value="MCPsignal"/>
    <property type="match status" value="1"/>
</dbReference>
<evidence type="ECO:0000256" key="2">
    <source>
        <dbReference type="ARBA" id="ARBA00023224"/>
    </source>
</evidence>
<feature type="transmembrane region" description="Helical" evidence="5">
    <location>
        <begin position="6"/>
        <end position="24"/>
    </location>
</feature>
<dbReference type="GO" id="GO:0016020">
    <property type="term" value="C:membrane"/>
    <property type="evidence" value="ECO:0007669"/>
    <property type="project" value="UniProtKB-SubCell"/>
</dbReference>
<evidence type="ECO:0000259" key="6">
    <source>
        <dbReference type="PROSITE" id="PS50111"/>
    </source>
</evidence>
<dbReference type="EMBL" id="PIQC01000006">
    <property type="protein sequence ID" value="RUO68365.1"/>
    <property type="molecule type" value="Genomic_DNA"/>
</dbReference>
<dbReference type="Proteomes" id="UP000288058">
    <property type="component" value="Unassembled WGS sequence"/>
</dbReference>
<evidence type="ECO:0000256" key="5">
    <source>
        <dbReference type="SAM" id="Phobius"/>
    </source>
</evidence>
<dbReference type="PRINTS" id="PR00260">
    <property type="entry name" value="CHEMTRNSDUCR"/>
</dbReference>
<evidence type="ECO:0000256" key="3">
    <source>
        <dbReference type="ARBA" id="ARBA00029447"/>
    </source>
</evidence>
<comment type="caution">
    <text evidence="7">The sequence shown here is derived from an EMBL/GenBank/DDBJ whole genome shotgun (WGS) entry which is preliminary data.</text>
</comment>
<dbReference type="PROSITE" id="PS50111">
    <property type="entry name" value="CHEMOTAXIS_TRANSDUC_2"/>
    <property type="match status" value="1"/>
</dbReference>
<feature type="domain" description="Methyl-accepting transducer" evidence="6">
    <location>
        <begin position="75"/>
        <end position="311"/>
    </location>
</feature>
<evidence type="ECO:0000313" key="8">
    <source>
        <dbReference type="Proteomes" id="UP000288058"/>
    </source>
</evidence>
<reference evidence="8" key="1">
    <citation type="journal article" date="2018" name="Front. Microbiol.">
        <title>Genome-Based Analysis Reveals the Taxonomy and Diversity of the Family Idiomarinaceae.</title>
        <authorList>
            <person name="Liu Y."/>
            <person name="Lai Q."/>
            <person name="Shao Z."/>
        </authorList>
    </citation>
    <scope>NUCLEOTIDE SEQUENCE [LARGE SCALE GENOMIC DNA]</scope>
    <source>
        <strain evidence="8">R22</strain>
    </source>
</reference>
<dbReference type="SUPFAM" id="SSF58104">
    <property type="entry name" value="Methyl-accepting chemotaxis protein (MCP) signaling domain"/>
    <property type="match status" value="1"/>
</dbReference>
<keyword evidence="2 4" id="KW-0807">Transducer</keyword>
<dbReference type="SMART" id="SM00283">
    <property type="entry name" value="MA"/>
    <property type="match status" value="1"/>
</dbReference>
<dbReference type="GO" id="GO:0006935">
    <property type="term" value="P:chemotaxis"/>
    <property type="evidence" value="ECO:0007669"/>
    <property type="project" value="InterPro"/>
</dbReference>
<protein>
    <submittedName>
        <fullName evidence="7">Methyl-accepting chemotaxis protein</fullName>
    </submittedName>
</protein>
<proteinExistence type="inferred from homology"/>
<keyword evidence="5" id="KW-0812">Transmembrane</keyword>
<dbReference type="Gene3D" id="1.10.287.950">
    <property type="entry name" value="Methyl-accepting chemotaxis protein"/>
    <property type="match status" value="1"/>
</dbReference>
<dbReference type="OrthoDB" id="2489132at2"/>
<dbReference type="PANTHER" id="PTHR32089:SF120">
    <property type="entry name" value="METHYL-ACCEPTING CHEMOTAXIS PROTEIN TLPQ"/>
    <property type="match status" value="1"/>
</dbReference>
<dbReference type="InterPro" id="IPR004089">
    <property type="entry name" value="MCPsignal_dom"/>
</dbReference>
<dbReference type="GO" id="GO:0007165">
    <property type="term" value="P:signal transduction"/>
    <property type="evidence" value="ECO:0007669"/>
    <property type="project" value="UniProtKB-KW"/>
</dbReference>
<keyword evidence="5" id="KW-0472">Membrane</keyword>
<dbReference type="AlphaFoldDB" id="A0A432YYB2"/>
<dbReference type="RefSeq" id="WP_126782383.1">
    <property type="nucleotide sequence ID" value="NZ_PIQC01000006.1"/>
</dbReference>
<comment type="subcellular location">
    <subcellularLocation>
        <location evidence="1">Membrane</location>
    </subcellularLocation>
</comment>